<dbReference type="RefSeq" id="WP_076382357.1">
    <property type="nucleotide sequence ID" value="NZ_AP017422.1"/>
</dbReference>
<keyword evidence="2" id="KW-1185">Reference proteome</keyword>
<accession>A0A173MBS3</accession>
<dbReference type="Proteomes" id="UP000186917">
    <property type="component" value="Unassembled WGS sequence"/>
</dbReference>
<evidence type="ECO:0000313" key="1">
    <source>
        <dbReference type="EMBL" id="SIT33709.1"/>
    </source>
</evidence>
<protein>
    <submittedName>
        <fullName evidence="1">Uncharacterized protein</fullName>
    </submittedName>
</protein>
<organism evidence="1 2">
    <name type="scientific">Filimonas lacunae</name>
    <dbReference type="NCBI Taxonomy" id="477680"/>
    <lineage>
        <taxon>Bacteria</taxon>
        <taxon>Pseudomonadati</taxon>
        <taxon>Bacteroidota</taxon>
        <taxon>Chitinophagia</taxon>
        <taxon>Chitinophagales</taxon>
        <taxon>Chitinophagaceae</taxon>
        <taxon>Filimonas</taxon>
    </lineage>
</organism>
<name>A0A173MBS3_9BACT</name>
<dbReference type="KEGG" id="fln:FLA_0981"/>
<dbReference type="EMBL" id="FTOR01000013">
    <property type="protein sequence ID" value="SIT33709.1"/>
    <property type="molecule type" value="Genomic_DNA"/>
</dbReference>
<dbReference type="Pfam" id="PF22535">
    <property type="entry name" value="DUF7003"/>
    <property type="match status" value="1"/>
</dbReference>
<gene>
    <name evidence="1" type="ORF">SAMN05421788_11369</name>
</gene>
<dbReference type="AlphaFoldDB" id="A0A173MBS3"/>
<dbReference type="STRING" id="477680.SAMN05421788_11369"/>
<dbReference type="OrthoDB" id="9157032at2"/>
<evidence type="ECO:0000313" key="2">
    <source>
        <dbReference type="Proteomes" id="UP000186917"/>
    </source>
</evidence>
<sequence>MQPTNTKTDSSFSAQSILKQLDACAAEFNYPVLDNGYIYPANSRLSVYGDAARWVLLIEVVGYHYRMRGHGGIENCLYFFGNCLPFEPGMQNFNMFTFTSDSDEGETFTGDALNPAVGSMLLNGKKVPVSHDPEYYTSRGVQLANAPEVKIWEFVRAINVDYEEEFLALEEEIRSRIPDDLPLMVRMDNWYHNDLAAGEKPSENETFQMLAHMLEKGDVELYQPTKPANNHWTNWPVGGTL</sequence>
<reference evidence="2" key="1">
    <citation type="submission" date="2017-01" db="EMBL/GenBank/DDBJ databases">
        <authorList>
            <person name="Varghese N."/>
            <person name="Submissions S."/>
        </authorList>
    </citation>
    <scope>NUCLEOTIDE SEQUENCE [LARGE SCALE GENOMIC DNA]</scope>
    <source>
        <strain evidence="2">DSM 21054</strain>
    </source>
</reference>
<dbReference type="InterPro" id="IPR054272">
    <property type="entry name" value="DUF7003"/>
</dbReference>
<proteinExistence type="predicted"/>